<dbReference type="PANTHER" id="PTHR42878">
    <property type="entry name" value="TWO-COMPONENT HISTIDINE KINASE"/>
    <property type="match status" value="1"/>
</dbReference>
<dbReference type="RefSeq" id="WP_214173820.1">
    <property type="nucleotide sequence ID" value="NZ_JAHCVK010000001.1"/>
</dbReference>
<comment type="caution">
    <text evidence="9">The sequence shown here is derived from an EMBL/GenBank/DDBJ whole genome shotgun (WGS) entry which is preliminary data.</text>
</comment>
<accession>A0ABS5S8X3</accession>
<dbReference type="PROSITE" id="PS50112">
    <property type="entry name" value="PAS"/>
    <property type="match status" value="1"/>
</dbReference>
<dbReference type="SMART" id="SM00091">
    <property type="entry name" value="PAS"/>
    <property type="match status" value="1"/>
</dbReference>
<feature type="domain" description="PAS" evidence="7">
    <location>
        <begin position="289"/>
        <end position="340"/>
    </location>
</feature>
<keyword evidence="6" id="KW-1133">Transmembrane helix</keyword>
<evidence type="ECO:0000256" key="3">
    <source>
        <dbReference type="ARBA" id="ARBA00022679"/>
    </source>
</evidence>
<dbReference type="InterPro" id="IPR035965">
    <property type="entry name" value="PAS-like_dom_sf"/>
</dbReference>
<protein>
    <recommendedName>
        <fullName evidence="2">histidine kinase</fullName>
        <ecNumber evidence="2">2.7.13.3</ecNumber>
    </recommendedName>
</protein>
<dbReference type="SUPFAM" id="SSF158472">
    <property type="entry name" value="HAMP domain-like"/>
    <property type="match status" value="1"/>
</dbReference>
<feature type="transmembrane region" description="Helical" evidence="6">
    <location>
        <begin position="15"/>
        <end position="33"/>
    </location>
</feature>
<evidence type="ECO:0000256" key="6">
    <source>
        <dbReference type="SAM" id="Phobius"/>
    </source>
</evidence>
<dbReference type="EMBL" id="JAHCVK010000001">
    <property type="protein sequence ID" value="MBT0651828.1"/>
    <property type="molecule type" value="Genomic_DNA"/>
</dbReference>
<dbReference type="SUPFAM" id="SSF55785">
    <property type="entry name" value="PYP-like sensor domain (PAS domain)"/>
    <property type="match status" value="1"/>
</dbReference>
<feature type="domain" description="HAMP" evidence="8">
    <location>
        <begin position="231"/>
        <end position="284"/>
    </location>
</feature>
<dbReference type="InterPro" id="IPR021796">
    <property type="entry name" value="Tll0287-like_dom"/>
</dbReference>
<dbReference type="InterPro" id="IPR003660">
    <property type="entry name" value="HAMP_dom"/>
</dbReference>
<dbReference type="CDD" id="cd00130">
    <property type="entry name" value="PAS"/>
    <property type="match status" value="1"/>
</dbReference>
<keyword evidence="5 6" id="KW-0472">Membrane</keyword>
<reference evidence="9 10" key="1">
    <citation type="submission" date="2021-05" db="EMBL/GenBank/DDBJ databases">
        <title>The draft genome of Geobacter luticola JCM 17780.</title>
        <authorList>
            <person name="Xu Z."/>
            <person name="Masuda Y."/>
            <person name="Itoh H."/>
            <person name="Senoo K."/>
        </authorList>
    </citation>
    <scope>NUCLEOTIDE SEQUENCE [LARGE SCALE GENOMIC DNA]</scope>
    <source>
        <strain evidence="9 10">JCM 17780</strain>
    </source>
</reference>
<evidence type="ECO:0000313" key="10">
    <source>
        <dbReference type="Proteomes" id="UP000756860"/>
    </source>
</evidence>
<dbReference type="SMART" id="SM00304">
    <property type="entry name" value="HAMP"/>
    <property type="match status" value="1"/>
</dbReference>
<keyword evidence="3" id="KW-0808">Transferase</keyword>
<dbReference type="Pfam" id="PF00672">
    <property type="entry name" value="HAMP"/>
    <property type="match status" value="1"/>
</dbReference>
<dbReference type="Proteomes" id="UP000756860">
    <property type="component" value="Unassembled WGS sequence"/>
</dbReference>
<evidence type="ECO:0000259" key="7">
    <source>
        <dbReference type="PROSITE" id="PS50112"/>
    </source>
</evidence>
<name>A0ABS5S8X3_9BACT</name>
<evidence type="ECO:0000259" key="8">
    <source>
        <dbReference type="PROSITE" id="PS50885"/>
    </source>
</evidence>
<organism evidence="9 10">
    <name type="scientific">Geomobilimonas luticola</name>
    <dbReference type="NCBI Taxonomy" id="1114878"/>
    <lineage>
        <taxon>Bacteria</taxon>
        <taxon>Pseudomonadati</taxon>
        <taxon>Thermodesulfobacteriota</taxon>
        <taxon>Desulfuromonadia</taxon>
        <taxon>Geobacterales</taxon>
        <taxon>Geobacteraceae</taxon>
        <taxon>Geomobilimonas</taxon>
    </lineage>
</organism>
<feature type="transmembrane region" description="Helical" evidence="6">
    <location>
        <begin position="211"/>
        <end position="229"/>
    </location>
</feature>
<dbReference type="CDD" id="cd06225">
    <property type="entry name" value="HAMP"/>
    <property type="match status" value="1"/>
</dbReference>
<dbReference type="Pfam" id="PF11845">
    <property type="entry name" value="Tll0287-like"/>
    <property type="match status" value="1"/>
</dbReference>
<sequence length="405" mass="46052">MTRFRDLHISTKFNIIMSLLLIVLFLAAAFMTYRRQQALILKVAVDNARSFARQIIETRDYMSSVVRGEPEKNYSLVPQVVATRVAKRITSGSKYYVRQVSLRYRNPDNRPDDYETAQLRIFAGKPGGETYRVIKIRGQEAFRYMLPMVAEKSCLECHGDYDSAPPFVRALFPRGHFSYDYKLGEVIGAVSVTIPMVDLYREIGTNLELELLYRAVIFFIIILIMGALIRRTVINPVALVSATITRVTRTGKFDERIPQKSNDELGQLVGAFNTMMEELEHKTLQRQESEERYRGMIEMAHSAIVTFLEDGKIVIANPEAERLFGLSRQELLGERYYDFLVDGAEVEKGMQKFLREGSGGGVGETTLHRFQNRRGGSTSVEIALSASRAAQKTMFTAILREVSRP</sequence>
<evidence type="ECO:0000313" key="9">
    <source>
        <dbReference type="EMBL" id="MBT0651828.1"/>
    </source>
</evidence>
<dbReference type="InterPro" id="IPR000014">
    <property type="entry name" value="PAS"/>
</dbReference>
<keyword evidence="6" id="KW-0812">Transmembrane</keyword>
<keyword evidence="4" id="KW-0418">Kinase</keyword>
<evidence type="ECO:0000256" key="1">
    <source>
        <dbReference type="ARBA" id="ARBA00000085"/>
    </source>
</evidence>
<dbReference type="NCBIfam" id="TIGR00229">
    <property type="entry name" value="sensory_box"/>
    <property type="match status" value="1"/>
</dbReference>
<evidence type="ECO:0000256" key="4">
    <source>
        <dbReference type="ARBA" id="ARBA00022777"/>
    </source>
</evidence>
<comment type="catalytic activity">
    <reaction evidence="1">
        <text>ATP + protein L-histidine = ADP + protein N-phospho-L-histidine.</text>
        <dbReference type="EC" id="2.7.13.3"/>
    </reaction>
</comment>
<proteinExistence type="predicted"/>
<dbReference type="PROSITE" id="PS50885">
    <property type="entry name" value="HAMP"/>
    <property type="match status" value="1"/>
</dbReference>
<evidence type="ECO:0000256" key="5">
    <source>
        <dbReference type="ARBA" id="ARBA00023136"/>
    </source>
</evidence>
<keyword evidence="10" id="KW-1185">Reference proteome</keyword>
<gene>
    <name evidence="9" type="ORF">KI810_02055</name>
</gene>
<dbReference type="EC" id="2.7.13.3" evidence="2"/>
<evidence type="ECO:0000256" key="2">
    <source>
        <dbReference type="ARBA" id="ARBA00012438"/>
    </source>
</evidence>
<dbReference type="Gene3D" id="6.10.340.10">
    <property type="match status" value="1"/>
</dbReference>
<dbReference type="InterPro" id="IPR050351">
    <property type="entry name" value="BphY/WalK/GraS-like"/>
</dbReference>
<dbReference type="PANTHER" id="PTHR42878:SF15">
    <property type="entry name" value="BACTERIOPHYTOCHROME"/>
    <property type="match status" value="1"/>
</dbReference>
<dbReference type="Pfam" id="PF00989">
    <property type="entry name" value="PAS"/>
    <property type="match status" value="1"/>
</dbReference>
<dbReference type="InterPro" id="IPR013767">
    <property type="entry name" value="PAS_fold"/>
</dbReference>
<dbReference type="Gene3D" id="3.30.450.20">
    <property type="entry name" value="PAS domain"/>
    <property type="match status" value="1"/>
</dbReference>